<evidence type="ECO:0000256" key="1">
    <source>
        <dbReference type="ARBA" id="ARBA00004141"/>
    </source>
</evidence>
<reference evidence="10" key="2">
    <citation type="submission" date="2021-01" db="UniProtKB">
        <authorList>
            <consortium name="EnsemblMetazoa"/>
        </authorList>
    </citation>
    <scope>IDENTIFICATION</scope>
</reference>
<organism evidence="10 11">
    <name type="scientific">Strongylocentrotus purpuratus</name>
    <name type="common">Purple sea urchin</name>
    <dbReference type="NCBI Taxonomy" id="7668"/>
    <lineage>
        <taxon>Eukaryota</taxon>
        <taxon>Metazoa</taxon>
        <taxon>Echinodermata</taxon>
        <taxon>Eleutherozoa</taxon>
        <taxon>Echinozoa</taxon>
        <taxon>Echinoidea</taxon>
        <taxon>Euechinoidea</taxon>
        <taxon>Echinacea</taxon>
        <taxon>Camarodonta</taxon>
        <taxon>Echinidea</taxon>
        <taxon>Strongylocentrotidae</taxon>
        <taxon>Strongylocentrotus</taxon>
    </lineage>
</organism>
<name>A0A7M7SW51_STRPU</name>
<protein>
    <recommendedName>
        <fullName evidence="9">G-protein coupled receptors family 1 profile domain-containing protein</fullName>
    </recommendedName>
</protein>
<keyword evidence="2 8" id="KW-0812">Transmembrane</keyword>
<dbReference type="KEGG" id="spu:100892333"/>
<evidence type="ECO:0000313" key="11">
    <source>
        <dbReference type="Proteomes" id="UP000007110"/>
    </source>
</evidence>
<feature type="transmembrane region" description="Helical" evidence="8">
    <location>
        <begin position="176"/>
        <end position="196"/>
    </location>
</feature>
<dbReference type="GO" id="GO:0005886">
    <property type="term" value="C:plasma membrane"/>
    <property type="evidence" value="ECO:0000318"/>
    <property type="project" value="GO_Central"/>
</dbReference>
<keyword evidence="3 8" id="KW-1133">Transmembrane helix</keyword>
<feature type="transmembrane region" description="Helical" evidence="8">
    <location>
        <begin position="242"/>
        <end position="265"/>
    </location>
</feature>
<dbReference type="Pfam" id="PF00001">
    <property type="entry name" value="7tm_1"/>
    <property type="match status" value="1"/>
</dbReference>
<dbReference type="GeneID" id="100892333"/>
<dbReference type="GO" id="GO:0007186">
    <property type="term" value="P:G protein-coupled receptor signaling pathway"/>
    <property type="evidence" value="ECO:0000318"/>
    <property type="project" value="GO_Central"/>
</dbReference>
<evidence type="ECO:0000313" key="10">
    <source>
        <dbReference type="EnsemblMetazoa" id="XP_030835583"/>
    </source>
</evidence>
<dbReference type="GO" id="GO:0008020">
    <property type="term" value="F:G protein-coupled photoreceptor activity"/>
    <property type="evidence" value="ECO:0000318"/>
    <property type="project" value="GO_Central"/>
</dbReference>
<evidence type="ECO:0000256" key="5">
    <source>
        <dbReference type="ARBA" id="ARBA00023136"/>
    </source>
</evidence>
<evidence type="ECO:0000256" key="8">
    <source>
        <dbReference type="SAM" id="Phobius"/>
    </source>
</evidence>
<reference evidence="11" key="1">
    <citation type="submission" date="2015-02" db="EMBL/GenBank/DDBJ databases">
        <title>Genome sequencing for Strongylocentrotus purpuratus.</title>
        <authorList>
            <person name="Murali S."/>
            <person name="Liu Y."/>
            <person name="Vee V."/>
            <person name="English A."/>
            <person name="Wang M."/>
            <person name="Skinner E."/>
            <person name="Han Y."/>
            <person name="Muzny D.M."/>
            <person name="Worley K.C."/>
            <person name="Gibbs R.A."/>
        </authorList>
    </citation>
    <scope>NUCLEOTIDE SEQUENCE</scope>
</reference>
<dbReference type="OMA" id="KYRMIPA"/>
<dbReference type="Gene3D" id="1.20.1070.10">
    <property type="entry name" value="Rhodopsin 7-helix transmembrane proteins"/>
    <property type="match status" value="1"/>
</dbReference>
<dbReference type="PROSITE" id="PS50262">
    <property type="entry name" value="G_PROTEIN_RECEP_F1_2"/>
    <property type="match status" value="1"/>
</dbReference>
<dbReference type="GO" id="GO:0007602">
    <property type="term" value="P:phototransduction"/>
    <property type="evidence" value="ECO:0000318"/>
    <property type="project" value="GO_Central"/>
</dbReference>
<dbReference type="InterPro" id="IPR050125">
    <property type="entry name" value="GPCR_opsins"/>
</dbReference>
<evidence type="ECO:0000256" key="4">
    <source>
        <dbReference type="ARBA" id="ARBA00023040"/>
    </source>
</evidence>
<dbReference type="GO" id="GO:0071482">
    <property type="term" value="P:cellular response to light stimulus"/>
    <property type="evidence" value="ECO:0000318"/>
    <property type="project" value="GO_Central"/>
</dbReference>
<evidence type="ECO:0000256" key="7">
    <source>
        <dbReference type="ARBA" id="ARBA00023224"/>
    </source>
</evidence>
<keyword evidence="11" id="KW-1185">Reference proteome</keyword>
<dbReference type="InParanoid" id="A0A7M7SW51"/>
<comment type="subcellular location">
    <subcellularLocation>
        <location evidence="1">Membrane</location>
        <topology evidence="1">Multi-pass membrane protein</topology>
    </subcellularLocation>
</comment>
<evidence type="ECO:0000259" key="9">
    <source>
        <dbReference type="PROSITE" id="PS50262"/>
    </source>
</evidence>
<keyword evidence="7" id="KW-0807">Transducer</keyword>
<evidence type="ECO:0000256" key="3">
    <source>
        <dbReference type="ARBA" id="ARBA00022989"/>
    </source>
</evidence>
<keyword evidence="6" id="KW-0675">Receptor</keyword>
<accession>A0A7M7SW51</accession>
<proteinExistence type="predicted"/>
<dbReference type="InterPro" id="IPR017452">
    <property type="entry name" value="GPCR_Rhodpsn_7TM"/>
</dbReference>
<evidence type="ECO:0000256" key="2">
    <source>
        <dbReference type="ARBA" id="ARBA00022692"/>
    </source>
</evidence>
<feature type="transmembrane region" description="Helical" evidence="8">
    <location>
        <begin position="217"/>
        <end position="236"/>
    </location>
</feature>
<sequence length="283" mass="30479">MASPKGNGGLTPFEHQAMGVVLSIEGVLGITASIYILISLFNSKGRDPTQKSIRTSLALGDLAIGIMSPVVAVSSFSEEWVYGSSGCQTYGFVANFFGLISIWSLVAMVLHHYQSSKIGAKRDDISSRYSMTIALIWGGAFFWSATPLPFIGVGRYVVEPFGTGCLLDFADRSPSYFIYLVGFSTLGLAFPIALLISRGLNYEKVPIESVIACWKAVLVLCFYWGCYGLVAIATALSGPGRVSVRLFAIAPLLAKTCPIVNAVIFGDTMSLDEPTTTKEQKKH</sequence>
<keyword evidence="5 8" id="KW-0472">Membrane</keyword>
<feature type="transmembrane region" description="Helical" evidence="8">
    <location>
        <begin position="20"/>
        <end position="41"/>
    </location>
</feature>
<dbReference type="OrthoDB" id="10015560at2759"/>
<dbReference type="FunCoup" id="A0A7M7SW51">
    <property type="interactions" value="925"/>
</dbReference>
<dbReference type="AlphaFoldDB" id="A0A7M7SW51"/>
<feature type="domain" description="G-protein coupled receptors family 1 profile" evidence="9">
    <location>
        <begin position="32"/>
        <end position="205"/>
    </location>
</feature>
<dbReference type="PANTHER" id="PTHR24240">
    <property type="entry name" value="OPSIN"/>
    <property type="match status" value="1"/>
</dbReference>
<feature type="transmembrane region" description="Helical" evidence="8">
    <location>
        <begin position="134"/>
        <end position="156"/>
    </location>
</feature>
<feature type="transmembrane region" description="Helical" evidence="8">
    <location>
        <begin position="53"/>
        <end position="72"/>
    </location>
</feature>
<keyword evidence="4" id="KW-0297">G-protein coupled receptor</keyword>
<dbReference type="RefSeq" id="XP_030835583.1">
    <property type="nucleotide sequence ID" value="XM_030979723.1"/>
</dbReference>
<feature type="transmembrane region" description="Helical" evidence="8">
    <location>
        <begin position="92"/>
        <end position="113"/>
    </location>
</feature>
<dbReference type="SUPFAM" id="SSF81321">
    <property type="entry name" value="Family A G protein-coupled receptor-like"/>
    <property type="match status" value="1"/>
</dbReference>
<dbReference type="Proteomes" id="UP000007110">
    <property type="component" value="Unassembled WGS sequence"/>
</dbReference>
<dbReference type="InterPro" id="IPR000276">
    <property type="entry name" value="GPCR_Rhodpsn"/>
</dbReference>
<evidence type="ECO:0000256" key="6">
    <source>
        <dbReference type="ARBA" id="ARBA00023170"/>
    </source>
</evidence>
<dbReference type="EnsemblMetazoa" id="XM_030979723">
    <property type="protein sequence ID" value="XP_030835583"/>
    <property type="gene ID" value="LOC100892333"/>
</dbReference>